<proteinExistence type="predicted"/>
<protein>
    <submittedName>
        <fullName evidence="1">Uncharacterized protein</fullName>
    </submittedName>
</protein>
<dbReference type="EMBL" id="ML986591">
    <property type="protein sequence ID" value="KAF2267501.1"/>
    <property type="molecule type" value="Genomic_DNA"/>
</dbReference>
<evidence type="ECO:0000313" key="2">
    <source>
        <dbReference type="Proteomes" id="UP000800093"/>
    </source>
</evidence>
<dbReference type="OrthoDB" id="3692066at2759"/>
<gene>
    <name evidence="1" type="ORF">CC78DRAFT_577212</name>
</gene>
<accession>A0A9P4KG30</accession>
<dbReference type="AlphaFoldDB" id="A0A9P4KG30"/>
<sequence>MSEGGTGRVLGFMNGENDTSAVMNAMASTFETGAENGDRVSGSQPLIFAFAVAMRLANVDGAGVGGRGARHCSLRAERVGMMEIFAGTMSFEIQHKGCSNKIIDMAEQIGYLVDWLALCHEPPALYSPTMSIDLEDMDLCRDGFPSILTLFLDTGILTTRICLIHMHVPGT</sequence>
<comment type="caution">
    <text evidence="1">The sequence shown here is derived from an EMBL/GenBank/DDBJ whole genome shotgun (WGS) entry which is preliminary data.</text>
</comment>
<organism evidence="1 2">
    <name type="scientific">Lojkania enalia</name>
    <dbReference type="NCBI Taxonomy" id="147567"/>
    <lineage>
        <taxon>Eukaryota</taxon>
        <taxon>Fungi</taxon>
        <taxon>Dikarya</taxon>
        <taxon>Ascomycota</taxon>
        <taxon>Pezizomycotina</taxon>
        <taxon>Dothideomycetes</taxon>
        <taxon>Pleosporomycetidae</taxon>
        <taxon>Pleosporales</taxon>
        <taxon>Pleosporales incertae sedis</taxon>
        <taxon>Lojkania</taxon>
    </lineage>
</organism>
<dbReference type="Proteomes" id="UP000800093">
    <property type="component" value="Unassembled WGS sequence"/>
</dbReference>
<name>A0A9P4KG30_9PLEO</name>
<reference evidence="2" key="1">
    <citation type="journal article" date="2020" name="Stud. Mycol.">
        <title>101 Dothideomycetes genomes: A test case for predicting lifestyles and emergence of pathogens.</title>
        <authorList>
            <person name="Haridas S."/>
            <person name="Albert R."/>
            <person name="Binder M."/>
            <person name="Bloem J."/>
            <person name="LaButti K."/>
            <person name="Salamov A."/>
            <person name="Andreopoulos B."/>
            <person name="Baker S."/>
            <person name="Barry K."/>
            <person name="Bills G."/>
            <person name="Bluhm B."/>
            <person name="Cannon C."/>
            <person name="Castanera R."/>
            <person name="Culley D."/>
            <person name="Daum C."/>
            <person name="Ezra D."/>
            <person name="Gonzalez J."/>
            <person name="Henrissat B."/>
            <person name="Kuo A."/>
            <person name="Liang C."/>
            <person name="Lipzen A."/>
            <person name="Lutzoni F."/>
            <person name="Magnuson J."/>
            <person name="Mondo S."/>
            <person name="Nolan M."/>
            <person name="Ohm R."/>
            <person name="Pangilinan J."/>
            <person name="Park H.-J."/>
            <person name="Ramirez L."/>
            <person name="Alfaro M."/>
            <person name="Sun H."/>
            <person name="Tritt A."/>
            <person name="Yoshinaga Y."/>
            <person name="Zwiers L.-H."/>
            <person name="Turgeon B."/>
            <person name="Goodwin S."/>
            <person name="Spatafora J."/>
            <person name="Crous P."/>
            <person name="Grigoriev I."/>
        </authorList>
    </citation>
    <scope>NUCLEOTIDE SEQUENCE [LARGE SCALE GENOMIC DNA]</scope>
    <source>
        <strain evidence="2">CBS 304.66</strain>
    </source>
</reference>
<evidence type="ECO:0000313" key="1">
    <source>
        <dbReference type="EMBL" id="KAF2267501.1"/>
    </source>
</evidence>
<keyword evidence="2" id="KW-1185">Reference proteome</keyword>